<organism evidence="3">
    <name type="scientific">uncultured bacterium fosmid pJB28H11</name>
    <dbReference type="NCBI Taxonomy" id="1478062"/>
    <lineage>
        <taxon>Bacteria</taxon>
        <taxon>environmental samples</taxon>
    </lineage>
</organism>
<evidence type="ECO:0000256" key="2">
    <source>
        <dbReference type="SAM" id="Phobius"/>
    </source>
</evidence>
<keyword evidence="1" id="KW-0175">Coiled coil</keyword>
<evidence type="ECO:0000313" key="3">
    <source>
        <dbReference type="EMBL" id="AIF26499.1"/>
    </source>
</evidence>
<feature type="coiled-coil region" evidence="1">
    <location>
        <begin position="45"/>
        <end position="107"/>
    </location>
</feature>
<dbReference type="AlphaFoldDB" id="A0A0H3U7I1"/>
<keyword evidence="2" id="KW-0812">Transmembrane</keyword>
<dbReference type="EMBL" id="KF540234">
    <property type="protein sequence ID" value="AIF26499.1"/>
    <property type="molecule type" value="Genomic_DNA"/>
</dbReference>
<sequence length="304" mass="34133">MEYEDPLDRLDRQREEKKANGTLRAVMIVMIVVAVCLAAALFYVLSSKNKLVTELNNEKIDLTEQIQALQSDYENLSSDYDVINAQLDSSREEIAQLVARVKKTEATDRAKIRQYEKELGTLRSIMRGYIVQIDSLNTLNHRLTVEAANAKKEAEEHKKINEQLAQEVETLTSRVTAGAVLKARGLKMEAYTSANKLTDRSTRVVRFLVNLSLVENELAERGPVRVYVRVFDPSGNLLQDGNGTTFTCGDEEMEATASREIDYQGAEVDLGIYVNNIPSFSKGIYNVIAYTEQTQLGTADLLLR</sequence>
<reference evidence="3" key="1">
    <citation type="submission" date="2013-08" db="EMBL/GenBank/DDBJ databases">
        <title>Comparison of modified E. coli strains.</title>
        <authorList>
            <person name="Juergensen J."/>
            <person name="Bonge A."/>
            <person name="Streit W.R."/>
        </authorList>
    </citation>
    <scope>NUCLEOTIDE SEQUENCE</scope>
</reference>
<evidence type="ECO:0000256" key="1">
    <source>
        <dbReference type="SAM" id="Coils"/>
    </source>
</evidence>
<keyword evidence="2" id="KW-0472">Membrane</keyword>
<protein>
    <submittedName>
        <fullName evidence="3">Uncharacterized protein</fullName>
    </submittedName>
</protein>
<keyword evidence="2" id="KW-1133">Transmembrane helix</keyword>
<proteinExistence type="predicted"/>
<feature type="coiled-coil region" evidence="1">
    <location>
        <begin position="133"/>
        <end position="174"/>
    </location>
</feature>
<name>A0A0H3U7I1_9BACT</name>
<accession>A0A0H3U7I1</accession>
<dbReference type="Gene3D" id="1.10.287.1490">
    <property type="match status" value="1"/>
</dbReference>
<feature type="transmembrane region" description="Helical" evidence="2">
    <location>
        <begin position="21"/>
        <end position="45"/>
    </location>
</feature>